<organism evidence="2 3">
    <name type="scientific">Prototheca wickerhamii</name>
    <dbReference type="NCBI Taxonomy" id="3111"/>
    <lineage>
        <taxon>Eukaryota</taxon>
        <taxon>Viridiplantae</taxon>
        <taxon>Chlorophyta</taxon>
        <taxon>core chlorophytes</taxon>
        <taxon>Trebouxiophyceae</taxon>
        <taxon>Chlorellales</taxon>
        <taxon>Chlorellaceae</taxon>
        <taxon>Prototheca</taxon>
    </lineage>
</organism>
<dbReference type="AlphaFoldDB" id="A0AAD9IDT5"/>
<protein>
    <recommendedName>
        <fullName evidence="4">Protein SERAC1</fullName>
    </recommendedName>
</protein>
<dbReference type="Proteomes" id="UP001255856">
    <property type="component" value="Unassembled WGS sequence"/>
</dbReference>
<feature type="compositionally biased region" description="Acidic residues" evidence="1">
    <location>
        <begin position="702"/>
        <end position="713"/>
    </location>
</feature>
<dbReference type="Gene3D" id="3.40.50.1820">
    <property type="entry name" value="alpha/beta hydrolase"/>
    <property type="match status" value="1"/>
</dbReference>
<evidence type="ECO:0000313" key="2">
    <source>
        <dbReference type="EMBL" id="KAK2076133.1"/>
    </source>
</evidence>
<feature type="compositionally biased region" description="Pro residues" evidence="1">
    <location>
        <begin position="887"/>
        <end position="897"/>
    </location>
</feature>
<dbReference type="EMBL" id="JASFZW010000011">
    <property type="protein sequence ID" value="KAK2076133.1"/>
    <property type="molecule type" value="Genomic_DNA"/>
</dbReference>
<evidence type="ECO:0000256" key="1">
    <source>
        <dbReference type="SAM" id="MobiDB-lite"/>
    </source>
</evidence>
<feature type="region of interest" description="Disordered" evidence="1">
    <location>
        <begin position="636"/>
        <end position="655"/>
    </location>
</feature>
<feature type="region of interest" description="Disordered" evidence="1">
    <location>
        <begin position="870"/>
        <end position="900"/>
    </location>
</feature>
<comment type="caution">
    <text evidence="2">The sequence shown here is derived from an EMBL/GenBank/DDBJ whole genome shotgun (WGS) entry which is preliminary data.</text>
</comment>
<feature type="compositionally biased region" description="Low complexity" evidence="1">
    <location>
        <begin position="642"/>
        <end position="655"/>
    </location>
</feature>
<proteinExistence type="predicted"/>
<dbReference type="InterPro" id="IPR029058">
    <property type="entry name" value="AB_hydrolase_fold"/>
</dbReference>
<reference evidence="2" key="1">
    <citation type="submission" date="2021-01" db="EMBL/GenBank/DDBJ databases">
        <authorList>
            <person name="Eckstrom K.M.E."/>
        </authorList>
    </citation>
    <scope>NUCLEOTIDE SEQUENCE</scope>
    <source>
        <strain evidence="2">UVCC 0001</strain>
    </source>
</reference>
<sequence length="1265" mass="132206">MIMCSRSRDLNMGSLVANAQQDGERLGTRGSGLDALLPGPGLACRLAEALDELTAGVDDGPAGPLARAALAAAGTRGFAWTAGRVAELAETREADEPKQALRRFLARAVMADPSAGAAFLQLDGAGPALLRLAEGDAAFAERVDLAFRQLPASPHASQQDVRAALELLESRAVRWGRERGGAVWVDPDAGRAAADWEGAGGEPGPVPPPAQPPMLPHLALRLLRNWAGASVLNCARIARAGADRALPRVAGALAAAPRDAGLLCELMRTLARDCPASAALSLDAWWQLQLCLAADAAAAGDTALVESALSAFASCLVRAGGVVEPKNVIQDVALPLLSHVAAGDAEEVWRPVARVVRALASTGHLPPDALEDWAKRLLRWARLGAGDPVDGLPASSDAERKARARVNRAVVAALQSVTGAQASSAGLYAWLSELIVSLSFVVHPLEAAAQEKRRAEEEEAARNPSEAWFWTRWWAGAAAAPSPASQDVADAADDAAASSWTAWIPFWRTATGDSAPADSVPAGSTPAESGSSDRDARASLSASETRDSPPPSNPSPQDQPRPRVPTDSDLSLYIHAAPIGPAFARAVAAELVQEGSAWDALPVDAGDDVLAAFQIAKREAQRRLVSAVRRGREALVPGGEAPAGDVQGAADAAAPGPRPAALAQALAVLCSLAADEQRRAWLLRMGVLPMLWQLNERLSAPDADEADEGEEGEAGSGSGVPTASAGSEAPLSAPSDHVVPPGRSSAFPARARPSSAPQSATNEEGAALALLETARQTARLLALLSSDVRGAKALMRERLPRSGWIAWLQAAATEDDCQLSSNAVKALLHLESASATLPAAAGEGLAGEARKIAAAVASVIDWHGRAFKSGAAPEEGDEAGGSLPSPASDPSPIPPAALLPGPAQERLARREAAVAGGEAPWSAPALAVEVLETVRAALESSARRPLPLARRLVLRDGVHLFVPGDPHHEVLARCGRDCAAAPAPAIDVVFVHGIRGGPFATWRQEGQPRPGRGRPLLHHACWPAAWLSRDLPGARLLSIEYAAPASGWEGEALPFRETVAQLAGVLLDAGVGARPVVFVCHSMGGVIVKELLAEAEAQAARGAAPRDGRDWRVFARRTRGLVSFAVPHSGSRLADWGWRLRYVGGAPAGAVQHLKTTERHLEDVNAVVRGMFKRGALDVLSFGEGMPMRVAYLKTLVVPLESSYPGYGEFHVLPSHDHISACKPADRNDVTYTRTLEFLRRCVAAAERERADERARSDDAAAAVL</sequence>
<feature type="region of interest" description="Disordered" evidence="1">
    <location>
        <begin position="701"/>
        <end position="763"/>
    </location>
</feature>
<feature type="compositionally biased region" description="Low complexity" evidence="1">
    <location>
        <begin position="740"/>
        <end position="763"/>
    </location>
</feature>
<feature type="compositionally biased region" description="Pro residues" evidence="1">
    <location>
        <begin position="548"/>
        <end position="559"/>
    </location>
</feature>
<gene>
    <name evidence="2" type="ORF">QBZ16_001065</name>
</gene>
<keyword evidence="3" id="KW-1185">Reference proteome</keyword>
<feature type="region of interest" description="Disordered" evidence="1">
    <location>
        <begin position="514"/>
        <end position="567"/>
    </location>
</feature>
<dbReference type="PANTHER" id="PTHR48202:SF1">
    <property type="entry name" value="ALPHA_BETA-HYDROLASES SUPERFAMILY PROTEIN"/>
    <property type="match status" value="1"/>
</dbReference>
<name>A0AAD9IDT5_PROWI</name>
<dbReference type="SUPFAM" id="SSF53474">
    <property type="entry name" value="alpha/beta-Hydrolases"/>
    <property type="match status" value="1"/>
</dbReference>
<evidence type="ECO:0008006" key="4">
    <source>
        <dbReference type="Google" id="ProtNLM"/>
    </source>
</evidence>
<dbReference type="PANTHER" id="PTHR48202">
    <property type="entry name" value="ALPHA/BETA-HYDROLASES SUPERFAMILY PROTEIN"/>
    <property type="match status" value="1"/>
</dbReference>
<accession>A0AAD9IDT5</accession>
<evidence type="ECO:0000313" key="3">
    <source>
        <dbReference type="Proteomes" id="UP001255856"/>
    </source>
</evidence>